<dbReference type="EMBL" id="CM055110">
    <property type="protein sequence ID" value="KAJ7520339.1"/>
    <property type="molecule type" value="Genomic_DNA"/>
</dbReference>
<proteinExistence type="predicted"/>
<gene>
    <name evidence="1" type="ORF">O6H91_19G001700</name>
</gene>
<accession>A0ACC2AS20</accession>
<name>A0ACC2AS20_DIPCM</name>
<evidence type="ECO:0000313" key="1">
    <source>
        <dbReference type="EMBL" id="KAJ7520339.1"/>
    </source>
</evidence>
<dbReference type="Proteomes" id="UP001162992">
    <property type="component" value="Chromosome 19"/>
</dbReference>
<reference evidence="2" key="1">
    <citation type="journal article" date="2024" name="Proc. Natl. Acad. Sci. U.S.A.">
        <title>Extraordinary preservation of gene collinearity over three hundred million years revealed in homosporous lycophytes.</title>
        <authorList>
            <person name="Li C."/>
            <person name="Wickell D."/>
            <person name="Kuo L.Y."/>
            <person name="Chen X."/>
            <person name="Nie B."/>
            <person name="Liao X."/>
            <person name="Peng D."/>
            <person name="Ji J."/>
            <person name="Jenkins J."/>
            <person name="Williams M."/>
            <person name="Shu S."/>
            <person name="Plott C."/>
            <person name="Barry K."/>
            <person name="Rajasekar S."/>
            <person name="Grimwood J."/>
            <person name="Han X."/>
            <person name="Sun S."/>
            <person name="Hou Z."/>
            <person name="He W."/>
            <person name="Dai G."/>
            <person name="Sun C."/>
            <person name="Schmutz J."/>
            <person name="Leebens-Mack J.H."/>
            <person name="Li F.W."/>
            <person name="Wang L."/>
        </authorList>
    </citation>
    <scope>NUCLEOTIDE SEQUENCE [LARGE SCALE GENOMIC DNA]</scope>
    <source>
        <strain evidence="2">cv. PW_Plant_1</strain>
    </source>
</reference>
<keyword evidence="2" id="KW-1185">Reference proteome</keyword>
<sequence length="1135" mass="122033">MAQCFTEAKPFSPSPLHMYGRAYSEQFYSSEHGNGSLDHVQVYNQGYNPRESSRKEGGLIRGYGSFGMPGAYKVNKEICHGRGDTGSHVKSSIKEEQSATGGSKEYLNGGSRAPNFDPNGIPTLLHSPHSYMQAEGRSSLEGALTIHSYCKSGIPGSLAGRCLSRGGLVETVPNLSYSSQSPNSARRSLDRSQLRDDSQQGNIASANNASGNGSEKGSAILWNESTGSSIVKGSPNTDRLSSGKLVIGSNLKVGDIPKPNQPSRGGFVRDNSLSESSAGGRIYSMDLTRGIATQVTAGSAEGVALAAISKPGSENATADNGGIAGPASAGENMNPLGRRHELLSQRTPAQSWPNSPANLRSVPRTRNLSEGSFNFIFPVGDFEKSMGGTRSNAGSPSRSSPRSWSTGADDSSSTAALRSSSDGYLLGMMYSPVNALGTVTRTKPNVEDSNELGSAGLHSPVKDLLLERATSNNERFSHGRQSSNDRGCMSTTNMKPSEFLGQKSMALSSEKNITQSLHATSPQSATYSSKFGTSATAKFTNSEHQNRSASDTCITQTVCSVPGMPVLSHSRDKSFNHGIIIGGSFGRRTLSPSPGVTIPNTVTVEGMAPPAFGNITKGSPNGTMPTIVTSSFGNIIKENSKSDLKKSYPQTNQADESFLLKRALSSKDPEEVKNYGNDQYKKGRYSEALLLYERAIILLPGQALFHSNRAAALAAVGRIGDAVQDCQEAIKLDPLYGRAHQRLASLLLRLGRVEDARWHLKAAGSLSDQRDIQRSDVILKHVAKCLEARMARDWASVIRESDATVVAGADSASKAFAFKAEALLHIGQTDEATRVISAAQKVESSLKRNTTLAESIVQVVQAKIDLALGKFQEAIVAAEKAVQIDSNNLEAAAVLQKARAIGRSRTMGNELYKAGKFFDASAAYGEGLEHDPANAILLCNRAACRSNLGLWESAIEDCEAALTAQPNYIKARLRRAHCFAKLEHWEEALADYEMLRRELPGDIEVARALFDVQAALEKPRGEELFKKSFGEGIDKVSSTNQFRAAVTSPGLAVVHFNSEDNVRCRQLSAFVIQLRKRHPAVNFVKVDVDENHQLAKLENVTTVPTFQLYRNGLKVKELEGPSYETLEQAIQLSIL</sequence>
<protein>
    <submittedName>
        <fullName evidence="1">Uncharacterized protein</fullName>
    </submittedName>
</protein>
<organism evidence="1 2">
    <name type="scientific">Diphasiastrum complanatum</name>
    <name type="common">Issler's clubmoss</name>
    <name type="synonym">Lycopodium complanatum</name>
    <dbReference type="NCBI Taxonomy" id="34168"/>
    <lineage>
        <taxon>Eukaryota</taxon>
        <taxon>Viridiplantae</taxon>
        <taxon>Streptophyta</taxon>
        <taxon>Embryophyta</taxon>
        <taxon>Tracheophyta</taxon>
        <taxon>Lycopodiopsida</taxon>
        <taxon>Lycopodiales</taxon>
        <taxon>Lycopodiaceae</taxon>
        <taxon>Lycopodioideae</taxon>
        <taxon>Diphasiastrum</taxon>
    </lineage>
</organism>
<evidence type="ECO:0000313" key="2">
    <source>
        <dbReference type="Proteomes" id="UP001162992"/>
    </source>
</evidence>
<comment type="caution">
    <text evidence="1">The sequence shown here is derived from an EMBL/GenBank/DDBJ whole genome shotgun (WGS) entry which is preliminary data.</text>
</comment>